<accession>A0A7G9YJ74</accession>
<proteinExistence type="predicted"/>
<evidence type="ECO:0000313" key="2">
    <source>
        <dbReference type="EMBL" id="QNO48058.1"/>
    </source>
</evidence>
<sequence>MVSRSTSSIPSSFARSFGMNGSYARIFIAMPCARFTTSIPTLPRPIVPRTLFLTSTPVNRLRFHSSAFSDRSACGMFLESASIMATVCSAAEIVFPSGVFATIMPFFVAAATSTLSTPTPALPTILRRSAAFMIFSVTFVPLLITRASYPGIIFTSSSSERPVFTSTSCSVLSSSKPSSAIGSLTRIFNPCSLHLSM</sequence>
<dbReference type="EMBL" id="MT631297">
    <property type="protein sequence ID" value="QNO48058.1"/>
    <property type="molecule type" value="Genomic_DNA"/>
</dbReference>
<keyword evidence="1" id="KW-0812">Transmembrane</keyword>
<protein>
    <submittedName>
        <fullName evidence="2">Uncharacterized protein</fullName>
    </submittedName>
</protein>
<evidence type="ECO:0000256" key="1">
    <source>
        <dbReference type="SAM" id="Phobius"/>
    </source>
</evidence>
<name>A0A7G9YJ74_9EURY</name>
<keyword evidence="1" id="KW-1133">Transmembrane helix</keyword>
<organism evidence="2">
    <name type="scientific">Candidatus Methanogaster sp. ANME-2c ERB4</name>
    <dbReference type="NCBI Taxonomy" id="2759911"/>
    <lineage>
        <taxon>Archaea</taxon>
        <taxon>Methanobacteriati</taxon>
        <taxon>Methanobacteriota</taxon>
        <taxon>Stenosarchaea group</taxon>
        <taxon>Methanomicrobia</taxon>
        <taxon>Methanosarcinales</taxon>
        <taxon>ANME-2 cluster</taxon>
        <taxon>Candidatus Methanogasteraceae</taxon>
        <taxon>Candidatus Methanogaster</taxon>
    </lineage>
</organism>
<dbReference type="AlphaFoldDB" id="A0A7G9YJ74"/>
<reference evidence="2" key="1">
    <citation type="submission" date="2020-06" db="EMBL/GenBank/DDBJ databases">
        <title>Unique genomic features of the anaerobic methanotrophic archaea.</title>
        <authorList>
            <person name="Chadwick G.L."/>
            <person name="Skennerton C.T."/>
            <person name="Laso-Perez R."/>
            <person name="Leu A.O."/>
            <person name="Speth D.R."/>
            <person name="Yu H."/>
            <person name="Morgan-Lang C."/>
            <person name="Hatzenpichler R."/>
            <person name="Goudeau D."/>
            <person name="Malmstrom R."/>
            <person name="Brazelton W.J."/>
            <person name="Woyke T."/>
            <person name="Hallam S.J."/>
            <person name="Tyson G.W."/>
            <person name="Wegener G."/>
            <person name="Boetius A."/>
            <person name="Orphan V."/>
        </authorList>
    </citation>
    <scope>NUCLEOTIDE SEQUENCE</scope>
</reference>
<feature type="transmembrane region" description="Helical" evidence="1">
    <location>
        <begin position="125"/>
        <end position="144"/>
    </location>
</feature>
<feature type="transmembrane region" description="Helical" evidence="1">
    <location>
        <begin position="93"/>
        <end position="113"/>
    </location>
</feature>
<keyword evidence="1" id="KW-0472">Membrane</keyword>
<gene>
    <name evidence="2" type="ORF">DFIJPJLC_00001</name>
</gene>